<dbReference type="OrthoDB" id="9799230at2"/>
<evidence type="ECO:0000256" key="1">
    <source>
        <dbReference type="SAM" id="SignalP"/>
    </source>
</evidence>
<organism evidence="2 3">
    <name type="scientific">Longimonas halophila</name>
    <dbReference type="NCBI Taxonomy" id="1469170"/>
    <lineage>
        <taxon>Bacteria</taxon>
        <taxon>Pseudomonadati</taxon>
        <taxon>Rhodothermota</taxon>
        <taxon>Rhodothermia</taxon>
        <taxon>Rhodothermales</taxon>
        <taxon>Salisaetaceae</taxon>
        <taxon>Longimonas</taxon>
    </lineage>
</organism>
<comment type="caution">
    <text evidence="2">The sequence shown here is derived from an EMBL/GenBank/DDBJ whole genome shotgun (WGS) entry which is preliminary data.</text>
</comment>
<evidence type="ECO:0000313" key="2">
    <source>
        <dbReference type="EMBL" id="PEN05009.1"/>
    </source>
</evidence>
<dbReference type="Gene3D" id="2.120.10.30">
    <property type="entry name" value="TolB, C-terminal domain"/>
    <property type="match status" value="1"/>
</dbReference>
<dbReference type="InterPro" id="IPR011042">
    <property type="entry name" value="6-blade_b-propeller_TolB-like"/>
</dbReference>
<dbReference type="RefSeq" id="WP_098063307.1">
    <property type="nucleotide sequence ID" value="NZ_PDEP01000018.1"/>
</dbReference>
<evidence type="ECO:0000313" key="3">
    <source>
        <dbReference type="Proteomes" id="UP000221024"/>
    </source>
</evidence>
<dbReference type="SUPFAM" id="SSF101898">
    <property type="entry name" value="NHL repeat"/>
    <property type="match status" value="1"/>
</dbReference>
<evidence type="ECO:0008006" key="4">
    <source>
        <dbReference type="Google" id="ProtNLM"/>
    </source>
</evidence>
<sequence length="385" mass="42269">MRIFRIISPLTLVFLFAITGCAESDSSDSQVADTPVSTLSLDPIWSTAEAGNDFLGDGPFMVRVDADSQVYVADRSTQQVHQFGSDGTWQATTGGSQGGPGALQFLVGLDLALDGRVLVVDGSQNQVLTWEEVSAAPRSTHRINPWQSYRPFGLFVTDACTWAIPHRMSHSAQTGADVDPREHVVRYRCDSEVPSDTLFSYPRPEQIVAEPMGGIATSAHPHGRKSVVRYHDEHFYEGHTSAPAFRVRRQDGTIIDRIRFDHTPVPIEQNKLDAMRADLENDSDTPPAVASALLDAIDNAPRYDTHPVFDHIAVDAADRLWVQPVDPNAEQATWLVVNRSGETVAQAHAASLAVRLDVVHRNRAYGIRQTDDGAHEVVAFAITEE</sequence>
<keyword evidence="1" id="KW-0732">Signal</keyword>
<accession>A0A2H3P1Y0</accession>
<name>A0A2H3P1Y0_9BACT</name>
<keyword evidence="3" id="KW-1185">Reference proteome</keyword>
<feature type="signal peptide" evidence="1">
    <location>
        <begin position="1"/>
        <end position="22"/>
    </location>
</feature>
<reference evidence="2 3" key="1">
    <citation type="submission" date="2017-10" db="EMBL/GenBank/DDBJ databases">
        <title>Draft genome of Longimonas halophila.</title>
        <authorList>
            <person name="Goh K.M."/>
            <person name="Shamsir M.S."/>
            <person name="Lim S.W."/>
        </authorList>
    </citation>
    <scope>NUCLEOTIDE SEQUENCE [LARGE SCALE GENOMIC DNA]</scope>
    <source>
        <strain evidence="2 3">KCTC 42399</strain>
    </source>
</reference>
<dbReference type="PROSITE" id="PS51257">
    <property type="entry name" value="PROKAR_LIPOPROTEIN"/>
    <property type="match status" value="1"/>
</dbReference>
<gene>
    <name evidence="2" type="ORF">CRI93_14210</name>
</gene>
<dbReference type="Proteomes" id="UP000221024">
    <property type="component" value="Unassembled WGS sequence"/>
</dbReference>
<dbReference type="EMBL" id="PDEP01000018">
    <property type="protein sequence ID" value="PEN05009.1"/>
    <property type="molecule type" value="Genomic_DNA"/>
</dbReference>
<proteinExistence type="predicted"/>
<dbReference type="AlphaFoldDB" id="A0A2H3P1Y0"/>
<protein>
    <recommendedName>
        <fullName evidence="4">6-bladed beta-propeller</fullName>
    </recommendedName>
</protein>
<feature type="chain" id="PRO_5013951103" description="6-bladed beta-propeller" evidence="1">
    <location>
        <begin position="23"/>
        <end position="385"/>
    </location>
</feature>